<dbReference type="GO" id="GO:0016757">
    <property type="term" value="F:glycosyltransferase activity"/>
    <property type="evidence" value="ECO:0007669"/>
    <property type="project" value="InterPro"/>
</dbReference>
<name>A0A212QGH3_RHOAC</name>
<feature type="repeat" description="TPR" evidence="1">
    <location>
        <begin position="580"/>
        <end position="613"/>
    </location>
</feature>
<organism evidence="3 4">
    <name type="scientific">Rhodoblastus acidophilus</name>
    <name type="common">Rhodopseudomonas acidophila</name>
    <dbReference type="NCBI Taxonomy" id="1074"/>
    <lineage>
        <taxon>Bacteria</taxon>
        <taxon>Pseudomonadati</taxon>
        <taxon>Pseudomonadota</taxon>
        <taxon>Alphaproteobacteria</taxon>
        <taxon>Hyphomicrobiales</taxon>
        <taxon>Rhodoblastaceae</taxon>
        <taxon>Rhodoblastus</taxon>
    </lineage>
</organism>
<sequence>MEVVICGTSNSLIRDGYVWGIREHPAVSRLCNYATGGSTSVLLPRVGAECDTENFDFVVFDFSPNEDFFHLRNLSSPAEIERRLLDFLSRHMSAKTIPVMVVMPMVIGFAEDRKMHLGLLEICRKNGIIVFDGYKFIKKACRLTGSNHRIYFSDRDHLKREVAHFFGEQVADVLSRIDRSKIARRETAIEVPAYQFVSLVAPDSEAAIARRTSVCGSHFVAVGQGEGPKITLDAPATLIGAGVNVAQSSGQLVALSGPNRTSIPVTHAHLYRPDQRDNIKSLVYMVRPTPELEGETFEFRAGRREGEDGLIEMSGAVFRGPATARTYFAPVLPDELRDIDLEISDAFVAHIESVLKKTLAATVAIDAAPPDASTEEIERRCVLATGHIKAGDLFEAEKALAGLSPDGGDIPNLSHVFATLHMARRDFKRAEAILSEALATNPGHLGLMRTLFRLHVSQAKFAEALACVKDADWSELTSDELHSLGRSALKCKQNALAVAAMEACIARGSPSANNYALLSTAFYAMKDFERVLSTCEKLFELEPNRANSIREYARVLKYMGRFEEALPHFVKLRDLSPADSRSHIELGWAYMDLRRLEEARDAFEGGLAQHPDNTDLLFELGRAQARLGDRRAAFENFERALKRDPGHLKAGLEYVRQAMTMRKFEIAKSAAENLIAVHPAHPDVLFEFGRMSLETAAPERARECFLKALALKPKFHQSHYRLAQLALRERNIDEAVERYSAAIAIEPDRISYRIDRARALLALDRLEDAAKDARHALRFEPRNPKALQIVKLVDGLFGENNDPSVAVAFFQPGAEAAAFGARLSQVAAPHRAFAPGAGENRLAEPASEALAALFSVSDAGWLGLIEDADRAEAALRLLADGKTLSAQLKHVGPSVGLVEIGPSDAPGVVLYRREFLHFVFDAAPLLNSPYMDLLKAHHDKIRAVQIDPTGKLTRRRPEAKAKEPREVFLISRHGIELYGGGEQFLRGMSKVYRGLGYAPLIVGMRNDVPQVIYGERDGERFAEIQPMPADVFALALVHEPAVVHVLSGLGYEVVTPLKYLHLHTVYGTHFWRDMYEEIGGYLDIDRHAVPKREYHALIENASVIYSNSHFTAEMKRKHFGFSTPIVYSLTDDVATEPSPPGDYALLVNARPEKGFDLILEVAKRAPKARFLVIASQSPVAQAEEMVAAAGVTNIKVIGRTSKMEETYRGARVVLVPSYAFIETFSRVVIEAHRLGVPVVGSDRGNVPYLLTESGVALPEDADAWAKELTRLFTDDGYHAARRRMALENSQRYAFARQPERIRRILGYCNNRILVAVGAGLGNIVQTSPLLRRMSEHFGHSIDVVVKEDFKGCSYLAAGAPWVNMVFPLGRNVLQREYDLVYVTHSFGDLIPSFNSNKTIAARRHYPFGMTQNMHESEFNLFCAEKLLGIPYEKGDAAKYFVASAEKSQLPNGVIALHSGGKGGEWVGGWLNKRWPYYRDLVVELQRRGFKVASFGVKDEYVEGTIDMTGTSLPVTIQNLSRCSYFIGNDSGVMHIADGLGVPLTTIFGPTSVVKNGPLAPTSSVLELKKECAPCQFDEKRFSTCTCISEITLERYLEHILAHMAEIGVLAELQAEPADAAE</sequence>
<evidence type="ECO:0000313" key="4">
    <source>
        <dbReference type="Proteomes" id="UP000198418"/>
    </source>
</evidence>
<feature type="repeat" description="TPR" evidence="1">
    <location>
        <begin position="716"/>
        <end position="749"/>
    </location>
</feature>
<keyword evidence="1" id="KW-0802">TPR repeat</keyword>
<dbReference type="Gene3D" id="3.40.50.2000">
    <property type="entry name" value="Glycogen Phosphorylase B"/>
    <property type="match status" value="2"/>
</dbReference>
<dbReference type="InterPro" id="IPR019734">
    <property type="entry name" value="TPR_rpt"/>
</dbReference>
<keyword evidence="4" id="KW-1185">Reference proteome</keyword>
<reference evidence="4" key="1">
    <citation type="submission" date="2017-06" db="EMBL/GenBank/DDBJ databases">
        <authorList>
            <person name="Varghese N."/>
            <person name="Submissions S."/>
        </authorList>
    </citation>
    <scope>NUCLEOTIDE SEQUENCE [LARGE SCALE GENOMIC DNA]</scope>
    <source>
        <strain evidence="4">DSM 137</strain>
    </source>
</reference>
<dbReference type="PROSITE" id="PS50005">
    <property type="entry name" value="TPR"/>
    <property type="match status" value="6"/>
</dbReference>
<dbReference type="EMBL" id="FYDG01000001">
    <property type="protein sequence ID" value="SNB58474.1"/>
    <property type="molecule type" value="Genomic_DNA"/>
</dbReference>
<gene>
    <name evidence="3" type="ORF">SAMN06265338_101575</name>
</gene>
<evidence type="ECO:0000259" key="2">
    <source>
        <dbReference type="Pfam" id="PF00534"/>
    </source>
</evidence>
<feature type="repeat" description="TPR" evidence="1">
    <location>
        <begin position="546"/>
        <end position="579"/>
    </location>
</feature>
<dbReference type="Pfam" id="PF01075">
    <property type="entry name" value="Glyco_transf_9"/>
    <property type="match status" value="1"/>
</dbReference>
<feature type="domain" description="Glycosyl transferase family 1" evidence="2">
    <location>
        <begin position="1148"/>
        <end position="1283"/>
    </location>
</feature>
<dbReference type="SUPFAM" id="SSF48452">
    <property type="entry name" value="TPR-like"/>
    <property type="match status" value="2"/>
</dbReference>
<dbReference type="Pfam" id="PF14559">
    <property type="entry name" value="TPR_19"/>
    <property type="match status" value="1"/>
</dbReference>
<feature type="repeat" description="TPR" evidence="1">
    <location>
        <begin position="614"/>
        <end position="647"/>
    </location>
</feature>
<dbReference type="Proteomes" id="UP000198418">
    <property type="component" value="Unassembled WGS sequence"/>
</dbReference>
<evidence type="ECO:0000313" key="3">
    <source>
        <dbReference type="EMBL" id="SNB58474.1"/>
    </source>
</evidence>
<dbReference type="PANTHER" id="PTHR12558:SF13">
    <property type="entry name" value="CELL DIVISION CYCLE PROTEIN 27 HOMOLOG"/>
    <property type="match status" value="1"/>
</dbReference>
<dbReference type="InterPro" id="IPR002201">
    <property type="entry name" value="Glyco_trans_9"/>
</dbReference>
<dbReference type="SUPFAM" id="SSF53756">
    <property type="entry name" value="UDP-Glycosyltransferase/glycogen phosphorylase"/>
    <property type="match status" value="2"/>
</dbReference>
<dbReference type="InterPro" id="IPR011990">
    <property type="entry name" value="TPR-like_helical_dom_sf"/>
</dbReference>
<dbReference type="Pfam" id="PF00534">
    <property type="entry name" value="Glycos_transf_1"/>
    <property type="match status" value="1"/>
</dbReference>
<dbReference type="CDD" id="cd03789">
    <property type="entry name" value="GT9_LPS_heptosyltransferase"/>
    <property type="match status" value="1"/>
</dbReference>
<dbReference type="Pfam" id="PF13432">
    <property type="entry name" value="TPR_16"/>
    <property type="match status" value="3"/>
</dbReference>
<dbReference type="PANTHER" id="PTHR12558">
    <property type="entry name" value="CELL DIVISION CYCLE 16,23,27"/>
    <property type="match status" value="1"/>
</dbReference>
<proteinExistence type="predicted"/>
<feature type="repeat" description="TPR" evidence="1">
    <location>
        <begin position="512"/>
        <end position="545"/>
    </location>
</feature>
<dbReference type="Gene3D" id="1.25.40.10">
    <property type="entry name" value="Tetratricopeptide repeat domain"/>
    <property type="match status" value="3"/>
</dbReference>
<dbReference type="CDD" id="cd03801">
    <property type="entry name" value="GT4_PimA-like"/>
    <property type="match status" value="1"/>
</dbReference>
<dbReference type="SUPFAM" id="SSF52266">
    <property type="entry name" value="SGNH hydrolase"/>
    <property type="match status" value="1"/>
</dbReference>
<protein>
    <submittedName>
        <fullName evidence="3">ADP-heptose:LPS heptosyltransferase</fullName>
    </submittedName>
</protein>
<evidence type="ECO:0000256" key="1">
    <source>
        <dbReference type="PROSITE-ProRule" id="PRU00339"/>
    </source>
</evidence>
<dbReference type="SMART" id="SM00028">
    <property type="entry name" value="TPR"/>
    <property type="match status" value="8"/>
</dbReference>
<accession>A0A212QGH3</accession>
<keyword evidence="3" id="KW-0808">Transferase</keyword>
<dbReference type="Pfam" id="PF13181">
    <property type="entry name" value="TPR_8"/>
    <property type="match status" value="1"/>
</dbReference>
<feature type="repeat" description="TPR" evidence="1">
    <location>
        <begin position="682"/>
        <end position="715"/>
    </location>
</feature>
<dbReference type="InterPro" id="IPR001296">
    <property type="entry name" value="Glyco_trans_1"/>
</dbReference>